<dbReference type="EMBL" id="JAATEM010000037">
    <property type="protein sequence ID" value="NJP53351.1"/>
    <property type="molecule type" value="Genomic_DNA"/>
</dbReference>
<proteinExistence type="predicted"/>
<reference evidence="2 3" key="1">
    <citation type="submission" date="2020-03" db="EMBL/GenBank/DDBJ databases">
        <title>WGS of actinomycetes isolated from Thailand.</title>
        <authorList>
            <person name="Thawai C."/>
        </authorList>
    </citation>
    <scope>NUCLEOTIDE SEQUENCE [LARGE SCALE GENOMIC DNA]</scope>
    <source>
        <strain evidence="2 3">SBST2-5</strain>
    </source>
</reference>
<evidence type="ECO:0000256" key="1">
    <source>
        <dbReference type="SAM" id="SignalP"/>
    </source>
</evidence>
<evidence type="ECO:0008006" key="4">
    <source>
        <dbReference type="Google" id="ProtNLM"/>
    </source>
</evidence>
<feature type="chain" id="PRO_5046875770" description="Secreted protein" evidence="1">
    <location>
        <begin position="30"/>
        <end position="94"/>
    </location>
</feature>
<dbReference type="RefSeq" id="WP_167998184.1">
    <property type="nucleotide sequence ID" value="NZ_JAATEM010000037.1"/>
</dbReference>
<organism evidence="2 3">
    <name type="scientific">Streptomyces composti</name>
    <dbReference type="NCBI Taxonomy" id="2720025"/>
    <lineage>
        <taxon>Bacteria</taxon>
        <taxon>Bacillati</taxon>
        <taxon>Actinomycetota</taxon>
        <taxon>Actinomycetes</taxon>
        <taxon>Kitasatosporales</taxon>
        <taxon>Streptomycetaceae</taxon>
        <taxon>Streptomyces</taxon>
    </lineage>
</organism>
<feature type="signal peptide" evidence="1">
    <location>
        <begin position="1"/>
        <end position="29"/>
    </location>
</feature>
<name>A0ABX1AFZ0_9ACTN</name>
<sequence>MFTTKKIAAAAGVLSGLAFLGLGAGQAAATDAPGTNKCVDDGKGNIRCVQVAEYRMKTDSLGNVLLQNESVQSCPTSNSQVTCVSDVVVRPEKS</sequence>
<gene>
    <name evidence="2" type="ORF">HCJ93_25620</name>
</gene>
<protein>
    <recommendedName>
        <fullName evidence="4">Secreted protein</fullName>
    </recommendedName>
</protein>
<dbReference type="Proteomes" id="UP000730591">
    <property type="component" value="Unassembled WGS sequence"/>
</dbReference>
<keyword evidence="3" id="KW-1185">Reference proteome</keyword>
<evidence type="ECO:0000313" key="3">
    <source>
        <dbReference type="Proteomes" id="UP000730591"/>
    </source>
</evidence>
<evidence type="ECO:0000313" key="2">
    <source>
        <dbReference type="EMBL" id="NJP53351.1"/>
    </source>
</evidence>
<keyword evidence="1" id="KW-0732">Signal</keyword>
<accession>A0ABX1AFZ0</accession>
<comment type="caution">
    <text evidence="2">The sequence shown here is derived from an EMBL/GenBank/DDBJ whole genome shotgun (WGS) entry which is preliminary data.</text>
</comment>